<comment type="cofactor">
    <cofactor evidence="1 4">
        <name>a divalent metal cation</name>
        <dbReference type="ChEBI" id="CHEBI:60240"/>
    </cofactor>
</comment>
<gene>
    <name evidence="5" type="primary">maf</name>
    <name evidence="5" type="ORF">JY651_24240</name>
</gene>
<dbReference type="CDD" id="cd00555">
    <property type="entry name" value="Maf"/>
    <property type="match status" value="1"/>
</dbReference>
<dbReference type="InterPro" id="IPR029001">
    <property type="entry name" value="ITPase-like_fam"/>
</dbReference>
<feature type="active site" description="Proton acceptor" evidence="4">
    <location>
        <position position="75"/>
    </location>
</feature>
<proteinExistence type="inferred from homology"/>
<comment type="catalytic activity">
    <reaction evidence="4">
        <text>dTTP + H2O = dTMP + diphosphate + H(+)</text>
        <dbReference type="Rhea" id="RHEA:28534"/>
        <dbReference type="ChEBI" id="CHEBI:15377"/>
        <dbReference type="ChEBI" id="CHEBI:15378"/>
        <dbReference type="ChEBI" id="CHEBI:33019"/>
        <dbReference type="ChEBI" id="CHEBI:37568"/>
        <dbReference type="ChEBI" id="CHEBI:63528"/>
        <dbReference type="EC" id="3.6.1.9"/>
    </reaction>
</comment>
<dbReference type="EMBL" id="CP071090">
    <property type="protein sequence ID" value="QSQ27819.1"/>
    <property type="molecule type" value="Genomic_DNA"/>
</dbReference>
<dbReference type="EC" id="3.6.1.9" evidence="4"/>
<feature type="site" description="Important for substrate specificity" evidence="4">
    <location>
        <position position="76"/>
    </location>
</feature>
<dbReference type="PIRSF" id="PIRSF006305">
    <property type="entry name" value="Maf"/>
    <property type="match status" value="1"/>
</dbReference>
<keyword evidence="3 4" id="KW-0546">Nucleotide metabolism</keyword>
<dbReference type="Gene3D" id="3.90.950.10">
    <property type="match status" value="1"/>
</dbReference>
<comment type="caution">
    <text evidence="4">Lacks conserved residue(s) required for the propagation of feature annotation.</text>
</comment>
<dbReference type="NCBIfam" id="TIGR00172">
    <property type="entry name" value="maf"/>
    <property type="match status" value="1"/>
</dbReference>
<dbReference type="HAMAP" id="MF_00528">
    <property type="entry name" value="Maf"/>
    <property type="match status" value="1"/>
</dbReference>
<name>A0ABX7PBB0_9BACT</name>
<keyword evidence="2 4" id="KW-0378">Hydrolase</keyword>
<evidence type="ECO:0000256" key="2">
    <source>
        <dbReference type="ARBA" id="ARBA00022801"/>
    </source>
</evidence>
<protein>
    <recommendedName>
        <fullName evidence="4">dTTP/UTP pyrophosphatase</fullName>
        <shortName evidence="4">dTTPase/UTPase</shortName>
        <ecNumber evidence="4">3.6.1.9</ecNumber>
    </recommendedName>
    <alternativeName>
        <fullName evidence="4">Nucleoside triphosphate pyrophosphatase</fullName>
    </alternativeName>
    <alternativeName>
        <fullName evidence="4">Nucleotide pyrophosphatase</fullName>
        <shortName evidence="4">Nucleotide PPase</shortName>
    </alternativeName>
</protein>
<dbReference type="Pfam" id="PF02545">
    <property type="entry name" value="Maf"/>
    <property type="match status" value="1"/>
</dbReference>
<evidence type="ECO:0000256" key="1">
    <source>
        <dbReference type="ARBA" id="ARBA00001968"/>
    </source>
</evidence>
<accession>A0ABX7PBB0</accession>
<dbReference type="PANTHER" id="PTHR43213:SF5">
    <property type="entry name" value="BIFUNCTIONAL DTTP_UTP PYROPHOSPHATASE_METHYLTRANSFERASE PROTEIN-RELATED"/>
    <property type="match status" value="1"/>
</dbReference>
<sequence>MHTNAEQTLLVLASASPRRRELLSQLGLSFTVSAADIDETPHPGEAPEAYVLRLAREKAGAVAGRHPGAWVLAADTTVVLGPELLGKPRDAEEARAMLGRLSGRTHEVHTGVALAGRHAEALVVRTRVTFRSLTPGEIAWYAGTGEPLDKAGAYAVQGKGGFLVAAVDGSPTNVIGLPLGETLALLERAGVPLPWRAAS</sequence>
<organism evidence="5 6">
    <name type="scientific">Pyxidicoccus parkwayensis</name>
    <dbReference type="NCBI Taxonomy" id="2813578"/>
    <lineage>
        <taxon>Bacteria</taxon>
        <taxon>Pseudomonadati</taxon>
        <taxon>Myxococcota</taxon>
        <taxon>Myxococcia</taxon>
        <taxon>Myxococcales</taxon>
        <taxon>Cystobacterineae</taxon>
        <taxon>Myxococcaceae</taxon>
        <taxon>Pyxidicoccus</taxon>
    </lineage>
</organism>
<evidence type="ECO:0000313" key="5">
    <source>
        <dbReference type="EMBL" id="QSQ27819.1"/>
    </source>
</evidence>
<dbReference type="Proteomes" id="UP000662747">
    <property type="component" value="Chromosome"/>
</dbReference>
<comment type="catalytic activity">
    <reaction evidence="4">
        <text>UTP + H2O = UMP + diphosphate + H(+)</text>
        <dbReference type="Rhea" id="RHEA:29395"/>
        <dbReference type="ChEBI" id="CHEBI:15377"/>
        <dbReference type="ChEBI" id="CHEBI:15378"/>
        <dbReference type="ChEBI" id="CHEBI:33019"/>
        <dbReference type="ChEBI" id="CHEBI:46398"/>
        <dbReference type="ChEBI" id="CHEBI:57865"/>
        <dbReference type="EC" id="3.6.1.9"/>
    </reaction>
</comment>
<comment type="similarity">
    <text evidence="4">Belongs to the Maf family. YhdE subfamily.</text>
</comment>
<reference evidence="5 6" key="1">
    <citation type="submission" date="2021-02" db="EMBL/GenBank/DDBJ databases">
        <title>De Novo genome assembly of isolated myxobacteria.</title>
        <authorList>
            <person name="Stevens D.C."/>
        </authorList>
    </citation>
    <scope>NUCLEOTIDE SEQUENCE [LARGE SCALE GENOMIC DNA]</scope>
    <source>
        <strain evidence="6">SCPEA02</strain>
    </source>
</reference>
<keyword evidence="4" id="KW-0963">Cytoplasm</keyword>
<dbReference type="PANTHER" id="PTHR43213">
    <property type="entry name" value="BIFUNCTIONAL DTTP/UTP PYROPHOSPHATASE/METHYLTRANSFERASE PROTEIN-RELATED"/>
    <property type="match status" value="1"/>
</dbReference>
<keyword evidence="6" id="KW-1185">Reference proteome</keyword>
<evidence type="ECO:0000256" key="3">
    <source>
        <dbReference type="ARBA" id="ARBA00023080"/>
    </source>
</evidence>
<dbReference type="InterPro" id="IPR003697">
    <property type="entry name" value="Maf-like"/>
</dbReference>
<evidence type="ECO:0000256" key="4">
    <source>
        <dbReference type="HAMAP-Rule" id="MF_00528"/>
    </source>
</evidence>
<comment type="subcellular location">
    <subcellularLocation>
        <location evidence="4">Cytoplasm</location>
    </subcellularLocation>
</comment>
<dbReference type="SUPFAM" id="SSF52972">
    <property type="entry name" value="ITPase-like"/>
    <property type="match status" value="1"/>
</dbReference>
<evidence type="ECO:0000313" key="6">
    <source>
        <dbReference type="Proteomes" id="UP000662747"/>
    </source>
</evidence>
<feature type="site" description="Important for substrate specificity" evidence="4">
    <location>
        <position position="157"/>
    </location>
</feature>
<dbReference type="RefSeq" id="WP_206729335.1">
    <property type="nucleotide sequence ID" value="NZ_CP071090.1"/>
</dbReference>
<comment type="function">
    <text evidence="4">Nucleoside triphosphate pyrophosphatase that hydrolyzes dTTP and UTP. May have a dual role in cell division arrest and in preventing the incorporation of modified nucleotides into cellular nucleic acids.</text>
</comment>
<feature type="site" description="Important for substrate specificity" evidence="4">
    <location>
        <position position="18"/>
    </location>
</feature>